<dbReference type="Proteomes" id="UP001141806">
    <property type="component" value="Unassembled WGS sequence"/>
</dbReference>
<evidence type="ECO:0000256" key="4">
    <source>
        <dbReference type="ARBA" id="ARBA00022723"/>
    </source>
</evidence>
<dbReference type="AlphaFoldDB" id="A0A9Q0K5P8"/>
<proteinExistence type="inferred from homology"/>
<organism evidence="8 9">
    <name type="scientific">Protea cynaroides</name>
    <dbReference type="NCBI Taxonomy" id="273540"/>
    <lineage>
        <taxon>Eukaryota</taxon>
        <taxon>Viridiplantae</taxon>
        <taxon>Streptophyta</taxon>
        <taxon>Embryophyta</taxon>
        <taxon>Tracheophyta</taxon>
        <taxon>Spermatophyta</taxon>
        <taxon>Magnoliopsida</taxon>
        <taxon>Proteales</taxon>
        <taxon>Proteaceae</taxon>
        <taxon>Protea</taxon>
    </lineage>
</organism>
<dbReference type="InterPro" id="IPR051996">
    <property type="entry name" value="Cytochrome_P450_78A"/>
</dbReference>
<dbReference type="PANTHER" id="PTHR47946">
    <property type="entry name" value="CYTOCHROME P450 78A7-RELATED"/>
    <property type="match status" value="1"/>
</dbReference>
<evidence type="ECO:0000256" key="6">
    <source>
        <dbReference type="ARBA" id="ARBA00023004"/>
    </source>
</evidence>
<keyword evidence="9" id="KW-1185">Reference proteome</keyword>
<evidence type="ECO:0000256" key="1">
    <source>
        <dbReference type="ARBA" id="ARBA00001971"/>
    </source>
</evidence>
<keyword evidence="6" id="KW-0408">Iron</keyword>
<reference evidence="8" key="1">
    <citation type="journal article" date="2023" name="Plant J.">
        <title>The genome of the king protea, Protea cynaroides.</title>
        <authorList>
            <person name="Chang J."/>
            <person name="Duong T.A."/>
            <person name="Schoeman C."/>
            <person name="Ma X."/>
            <person name="Roodt D."/>
            <person name="Barker N."/>
            <person name="Li Z."/>
            <person name="Van de Peer Y."/>
            <person name="Mizrachi E."/>
        </authorList>
    </citation>
    <scope>NUCLEOTIDE SEQUENCE</scope>
    <source>
        <tissue evidence="8">Young leaves</tissue>
    </source>
</reference>
<evidence type="ECO:0000256" key="7">
    <source>
        <dbReference type="ARBA" id="ARBA00023033"/>
    </source>
</evidence>
<evidence type="ECO:0000256" key="3">
    <source>
        <dbReference type="ARBA" id="ARBA00022617"/>
    </source>
</evidence>
<evidence type="ECO:0000256" key="2">
    <source>
        <dbReference type="ARBA" id="ARBA00010617"/>
    </source>
</evidence>
<keyword evidence="7" id="KW-0503">Monooxygenase</keyword>
<sequence length="215" mass="23729">MGPSAHGGQTALGCSALPGVNLGRWLQHGDSVGRVECLLLGDYVLLSHVRFDTAMPIAALGAGDSHRQGLSEEWQNATEAMNGRILSENGRENSNMESNPTVEIIVGARDSHTQGLLEERWNATKAVNGKILSKSGRENSNRENRPIKESAYELPFHRAMGFAPIDEYWKNLRRIVATHLSSPKIIANMIADLLDLEKENRIDSIAQTRLLFFGR</sequence>
<keyword evidence="3" id="KW-0349">Heme</keyword>
<keyword evidence="4" id="KW-0479">Metal-binding</keyword>
<comment type="similarity">
    <text evidence="2">Belongs to the cytochrome P450 family.</text>
</comment>
<gene>
    <name evidence="8" type="ORF">NE237_023975</name>
</gene>
<keyword evidence="5" id="KW-0560">Oxidoreductase</keyword>
<dbReference type="GO" id="GO:0004497">
    <property type="term" value="F:monooxygenase activity"/>
    <property type="evidence" value="ECO:0007669"/>
    <property type="project" value="UniProtKB-KW"/>
</dbReference>
<dbReference type="EMBL" id="JAMYWD010000008">
    <property type="protein sequence ID" value="KAJ4964036.1"/>
    <property type="molecule type" value="Genomic_DNA"/>
</dbReference>
<dbReference type="PANTHER" id="PTHR47946:SF14">
    <property type="entry name" value="CYTOCHROME P450 FAMILY PROTEIN"/>
    <property type="match status" value="1"/>
</dbReference>
<evidence type="ECO:0000256" key="5">
    <source>
        <dbReference type="ARBA" id="ARBA00023002"/>
    </source>
</evidence>
<comment type="caution">
    <text evidence="8">The sequence shown here is derived from an EMBL/GenBank/DDBJ whole genome shotgun (WGS) entry which is preliminary data.</text>
</comment>
<comment type="cofactor">
    <cofactor evidence="1">
        <name>heme</name>
        <dbReference type="ChEBI" id="CHEBI:30413"/>
    </cofactor>
</comment>
<evidence type="ECO:0000313" key="8">
    <source>
        <dbReference type="EMBL" id="KAJ4964036.1"/>
    </source>
</evidence>
<name>A0A9Q0K5P8_9MAGN</name>
<accession>A0A9Q0K5P8</accession>
<dbReference type="GO" id="GO:0046872">
    <property type="term" value="F:metal ion binding"/>
    <property type="evidence" value="ECO:0007669"/>
    <property type="project" value="UniProtKB-KW"/>
</dbReference>
<evidence type="ECO:0000313" key="9">
    <source>
        <dbReference type="Proteomes" id="UP001141806"/>
    </source>
</evidence>
<protein>
    <submittedName>
        <fullName evidence="8">Uncharacterized protein</fullName>
    </submittedName>
</protein>